<dbReference type="Gene3D" id="1.10.730.10">
    <property type="entry name" value="Isoleucyl-tRNA Synthetase, Domain 1"/>
    <property type="match status" value="1"/>
</dbReference>
<proteinExistence type="inferred from homology"/>
<keyword evidence="7 9" id="KW-0030">Aminoacyl-tRNA synthetase</keyword>
<feature type="short sequence motif" description="'KMSKS' region" evidence="9">
    <location>
        <begin position="530"/>
        <end position="534"/>
    </location>
</feature>
<feature type="domain" description="Aminoacyl-tRNA synthetase class Ia" evidence="10">
    <location>
        <begin position="22"/>
        <end position="569"/>
    </location>
</feature>
<accession>A0ABZ1BZT1</accession>
<dbReference type="InterPro" id="IPR002303">
    <property type="entry name" value="Valyl-tRNA_ligase"/>
</dbReference>
<dbReference type="InterPro" id="IPR033705">
    <property type="entry name" value="Anticodon_Ia_Val"/>
</dbReference>
<feature type="short sequence motif" description="'HIGH' region" evidence="9">
    <location>
        <begin position="50"/>
        <end position="60"/>
    </location>
</feature>
<keyword evidence="2 9" id="KW-0436">Ligase</keyword>
<dbReference type="PANTHER" id="PTHR11946">
    <property type="entry name" value="VALYL-TRNA SYNTHETASES"/>
    <property type="match status" value="1"/>
</dbReference>
<dbReference type="PANTHER" id="PTHR11946:SF93">
    <property type="entry name" value="VALINE--TRNA LIGASE, CHLOROPLASTIC_MITOCHONDRIAL 2"/>
    <property type="match status" value="1"/>
</dbReference>
<evidence type="ECO:0000256" key="2">
    <source>
        <dbReference type="ARBA" id="ARBA00022598"/>
    </source>
</evidence>
<comment type="catalytic activity">
    <reaction evidence="8 9">
        <text>tRNA(Val) + L-valine + ATP = L-valyl-tRNA(Val) + AMP + diphosphate</text>
        <dbReference type="Rhea" id="RHEA:10704"/>
        <dbReference type="Rhea" id="RHEA-COMP:9672"/>
        <dbReference type="Rhea" id="RHEA-COMP:9708"/>
        <dbReference type="ChEBI" id="CHEBI:30616"/>
        <dbReference type="ChEBI" id="CHEBI:33019"/>
        <dbReference type="ChEBI" id="CHEBI:57762"/>
        <dbReference type="ChEBI" id="CHEBI:78442"/>
        <dbReference type="ChEBI" id="CHEBI:78537"/>
        <dbReference type="ChEBI" id="CHEBI:456215"/>
        <dbReference type="EC" id="6.1.1.9"/>
    </reaction>
</comment>
<dbReference type="HAMAP" id="MF_02004">
    <property type="entry name" value="Val_tRNA_synth_type1"/>
    <property type="match status" value="1"/>
</dbReference>
<dbReference type="InterPro" id="IPR002300">
    <property type="entry name" value="aa-tRNA-synth_Ia"/>
</dbReference>
<protein>
    <recommendedName>
        <fullName evidence="9">Valine--tRNA ligase</fullName>
        <ecNumber evidence="9">6.1.1.9</ecNumber>
    </recommendedName>
    <alternativeName>
        <fullName evidence="9">Valyl-tRNA synthetase</fullName>
        <shortName evidence="9">ValRS</shortName>
    </alternativeName>
</protein>
<dbReference type="NCBIfam" id="TIGR00422">
    <property type="entry name" value="valS"/>
    <property type="match status" value="1"/>
</dbReference>
<dbReference type="SUPFAM" id="SSF46589">
    <property type="entry name" value="tRNA-binding arm"/>
    <property type="match status" value="1"/>
</dbReference>
<evidence type="ECO:0000256" key="7">
    <source>
        <dbReference type="ARBA" id="ARBA00023146"/>
    </source>
</evidence>
<dbReference type="InterPro" id="IPR009008">
    <property type="entry name" value="Val/Leu/Ile-tRNA-synth_edit"/>
</dbReference>
<dbReference type="Pfam" id="PF08264">
    <property type="entry name" value="Anticodon_1"/>
    <property type="match status" value="1"/>
</dbReference>
<dbReference type="PROSITE" id="PS00178">
    <property type="entry name" value="AA_TRNA_LIGASE_I"/>
    <property type="match status" value="1"/>
</dbReference>
<comment type="domain">
    <text evidence="9">ValRS has two distinct active sites: one for aminoacylation and one for editing. The misactivated threonine is translocated from the active site to the editing site.</text>
</comment>
<dbReference type="Gene3D" id="1.10.287.380">
    <property type="entry name" value="Valyl-tRNA synthetase, C-terminal domain"/>
    <property type="match status" value="1"/>
</dbReference>
<keyword evidence="3 9" id="KW-0547">Nucleotide-binding</keyword>
<keyword evidence="14" id="KW-1185">Reference proteome</keyword>
<dbReference type="InterPro" id="IPR019499">
    <property type="entry name" value="Val-tRNA_synth_tRNA-bd"/>
</dbReference>
<feature type="domain" description="Methionyl/Valyl/Leucyl/Isoleucyl-tRNA synthetase anticodon-binding" evidence="11">
    <location>
        <begin position="621"/>
        <end position="761"/>
    </location>
</feature>
<dbReference type="InterPro" id="IPR010978">
    <property type="entry name" value="tRNA-bd_arm"/>
</dbReference>
<dbReference type="Proteomes" id="UP001332192">
    <property type="component" value="Chromosome"/>
</dbReference>
<comment type="similarity">
    <text evidence="9">Belongs to the class-I aminoacyl-tRNA synthetase family. ValS type 1 subfamily.</text>
</comment>
<comment type="subunit">
    <text evidence="9">Monomer.</text>
</comment>
<dbReference type="InterPro" id="IPR001412">
    <property type="entry name" value="aa-tRNA-synth_I_CS"/>
</dbReference>
<feature type="binding site" evidence="9">
    <location>
        <position position="533"/>
    </location>
    <ligand>
        <name>ATP</name>
        <dbReference type="ChEBI" id="CHEBI:30616"/>
    </ligand>
</feature>
<organism evidence="13 14">
    <name type="scientific">Carboxydichorda subterranea</name>
    <dbReference type="NCBI Taxonomy" id="3109565"/>
    <lineage>
        <taxon>Bacteria</taxon>
        <taxon>Bacillati</taxon>
        <taxon>Bacillota</taxon>
        <taxon>Limnochordia</taxon>
        <taxon>Limnochordales</taxon>
        <taxon>Geochordaceae</taxon>
        <taxon>Carboxydichorda</taxon>
    </lineage>
</organism>
<name>A0ABZ1BZT1_9FIRM</name>
<evidence type="ECO:0000256" key="8">
    <source>
        <dbReference type="ARBA" id="ARBA00047552"/>
    </source>
</evidence>
<dbReference type="InterPro" id="IPR009080">
    <property type="entry name" value="tRNAsynth_Ia_anticodon-bd"/>
</dbReference>
<dbReference type="RefSeq" id="WP_324717480.1">
    <property type="nucleotide sequence ID" value="NZ_CP141615.1"/>
</dbReference>
<dbReference type="PRINTS" id="PR00986">
    <property type="entry name" value="TRNASYNTHVAL"/>
</dbReference>
<dbReference type="Pfam" id="PF00133">
    <property type="entry name" value="tRNA-synt_1"/>
    <property type="match status" value="1"/>
</dbReference>
<dbReference type="InterPro" id="IPR013155">
    <property type="entry name" value="M/V/L/I-tRNA-synth_anticd-bd"/>
</dbReference>
<comment type="subcellular location">
    <subcellularLocation>
        <location evidence="9">Cytoplasm</location>
    </subcellularLocation>
</comment>
<evidence type="ECO:0000256" key="3">
    <source>
        <dbReference type="ARBA" id="ARBA00022741"/>
    </source>
</evidence>
<dbReference type="InterPro" id="IPR014729">
    <property type="entry name" value="Rossmann-like_a/b/a_fold"/>
</dbReference>
<evidence type="ECO:0000256" key="6">
    <source>
        <dbReference type="ARBA" id="ARBA00023054"/>
    </source>
</evidence>
<dbReference type="SUPFAM" id="SSF50677">
    <property type="entry name" value="ValRS/IleRS/LeuRS editing domain"/>
    <property type="match status" value="1"/>
</dbReference>
<keyword evidence="5 9" id="KW-0648">Protein biosynthesis</keyword>
<dbReference type="Gene3D" id="3.40.50.620">
    <property type="entry name" value="HUPs"/>
    <property type="match status" value="2"/>
</dbReference>
<evidence type="ECO:0000256" key="1">
    <source>
        <dbReference type="ARBA" id="ARBA00022490"/>
    </source>
</evidence>
<dbReference type="CDD" id="cd07962">
    <property type="entry name" value="Anticodon_Ia_Val"/>
    <property type="match status" value="1"/>
</dbReference>
<evidence type="ECO:0000259" key="11">
    <source>
        <dbReference type="Pfam" id="PF08264"/>
    </source>
</evidence>
<gene>
    <name evidence="9" type="primary">valS</name>
    <name evidence="13" type="ORF">U7230_04165</name>
</gene>
<evidence type="ECO:0000256" key="4">
    <source>
        <dbReference type="ARBA" id="ARBA00022840"/>
    </source>
</evidence>
<dbReference type="InterPro" id="IPR037118">
    <property type="entry name" value="Val-tRNA_synth_C_sf"/>
</dbReference>
<comment type="function">
    <text evidence="9">Catalyzes the attachment of valine to tRNA(Val). As ValRS can inadvertently accommodate and process structurally similar amino acids such as threonine, to avoid such errors, it has a 'posttransfer' editing activity that hydrolyzes mischarged Thr-tRNA(Val) in a tRNA-dependent manner.</text>
</comment>
<keyword evidence="4 9" id="KW-0067">ATP-binding</keyword>
<dbReference type="GO" id="GO:0004832">
    <property type="term" value="F:valine-tRNA ligase activity"/>
    <property type="evidence" value="ECO:0007669"/>
    <property type="project" value="UniProtKB-EC"/>
</dbReference>
<evidence type="ECO:0000259" key="10">
    <source>
        <dbReference type="Pfam" id="PF00133"/>
    </source>
</evidence>
<sequence>MARTDHQTLPSVYSPQEVEPRWYAYWERQGFFRGDPDPSRQPFSIVIPPPNVTGSLHMGHAMDNTLQDIMVRFRRMQGYSTLWVPGTDHAGIATQVVVEAELAKEGKSRHDLGREQFLERVWAWKEKYGGVITHQLRRLGASCDWSRERFTMDPGCSRAVREVFVHLFRKGLIYRGDYIINWCPRCQTALSDLEVEHEETDGRLWYIRYPLEDGSGDVVVATTRPETMLGDTGVAVHPEDTRYLPLVGKRAILPLVGRRLPIVADESVDMSFGTGAVKVTPAHDPTDFEIGRRHGLETVQVIGEEGRMTSAAPEPFAGMDRTQARQKVVEALRRQGYLVREEAHHHAVGHCQRCGTVVEPLVSKQWFVRMKPLAEPAIAAVRQKRVRLLPERFESHFFHWMENVRDWCISRQLWWGHRIPVWYCQECGEVTASVEDVQRCPRCGSARVEQDPDVLDTWFSSALWPFSTMGWPEETAELRFYYPTSLLVTGFDILFFWVARMIVMGLEFMGDVPFRDVLLHGLVRDAMGRKMSKSKGTGIDPLEIIDEYGADALRLTLVMGVGMGNDVRWRPERVEASRNFANKLWNAARFSLMHLEDFEDAAAAPARLVEWARDGQLELPERWILSRLARRAAEVTELLERYDLGEAARALYDFTWDEVCDWYIELAKPRLAPGSPGRQRVQATLWYVLEQTVRLLHPFVPFITEEIWQRLPHEGSSVMVASWPRPDAALADDSSEEAMRQVIEVVRAIRNVRAEKGVPVGRRIPAIVWADGSIRPLLVAHASDICRLAGLSDLTIEAPGKQRPRDAMPAVAGARAEAFLPLAGLLDTEEELKRLARELSEVEGLLARWEATLANPQFVERAPEEVVASTRRKRDEARERRMRIVQQMEQLKHLVH</sequence>
<comment type="domain">
    <text evidence="9">The C-terminal coiled-coil domain is crucial for aminoacylation activity.</text>
</comment>
<dbReference type="CDD" id="cd00817">
    <property type="entry name" value="ValRS_core"/>
    <property type="match status" value="1"/>
</dbReference>
<feature type="domain" description="Valyl-tRNA synthetase tRNA-binding arm" evidence="12">
    <location>
        <begin position="827"/>
        <end position="892"/>
    </location>
</feature>
<dbReference type="EC" id="6.1.1.9" evidence="9"/>
<evidence type="ECO:0000313" key="14">
    <source>
        <dbReference type="Proteomes" id="UP001332192"/>
    </source>
</evidence>
<dbReference type="EMBL" id="CP141615">
    <property type="protein sequence ID" value="WRP18209.1"/>
    <property type="molecule type" value="Genomic_DNA"/>
</dbReference>
<dbReference type="SUPFAM" id="SSF52374">
    <property type="entry name" value="Nucleotidylyl transferase"/>
    <property type="match status" value="1"/>
</dbReference>
<keyword evidence="1 9" id="KW-0963">Cytoplasm</keyword>
<feature type="coiled-coil region" evidence="9">
    <location>
        <begin position="825"/>
        <end position="894"/>
    </location>
</feature>
<dbReference type="SUPFAM" id="SSF47323">
    <property type="entry name" value="Anticodon-binding domain of a subclass of class I aminoacyl-tRNA synthetases"/>
    <property type="match status" value="1"/>
</dbReference>
<dbReference type="Pfam" id="PF10458">
    <property type="entry name" value="Val_tRNA-synt_C"/>
    <property type="match status" value="1"/>
</dbReference>
<evidence type="ECO:0000259" key="12">
    <source>
        <dbReference type="Pfam" id="PF10458"/>
    </source>
</evidence>
<evidence type="ECO:0000256" key="5">
    <source>
        <dbReference type="ARBA" id="ARBA00022917"/>
    </source>
</evidence>
<evidence type="ECO:0000313" key="13">
    <source>
        <dbReference type="EMBL" id="WRP18209.1"/>
    </source>
</evidence>
<dbReference type="NCBIfam" id="NF004349">
    <property type="entry name" value="PRK05729.1"/>
    <property type="match status" value="1"/>
</dbReference>
<keyword evidence="6 9" id="KW-0175">Coiled coil</keyword>
<evidence type="ECO:0000256" key="9">
    <source>
        <dbReference type="HAMAP-Rule" id="MF_02004"/>
    </source>
</evidence>
<reference evidence="13 14" key="1">
    <citation type="journal article" date="2024" name="Front. Microbiol.">
        <title>Novel thermophilic genera Geochorda gen. nov. and Carboxydochorda gen. nov. from the deep terrestrial subsurface reveal the ecophysiological diversity in the class Limnochordia.</title>
        <authorList>
            <person name="Karnachuk O.V."/>
            <person name="Lukina A.P."/>
            <person name="Avakyan M.R."/>
            <person name="Kadnikov V.V."/>
            <person name="Begmatov S."/>
            <person name="Beletsky A.V."/>
            <person name="Vlasova K.G."/>
            <person name="Novikov A.A."/>
            <person name="Shcherbakova V.A."/>
            <person name="Mardanov A.V."/>
            <person name="Ravin N.V."/>
        </authorList>
    </citation>
    <scope>NUCLEOTIDE SEQUENCE [LARGE SCALE GENOMIC DNA]</scope>
    <source>
        <strain evidence="13 14">L945</strain>
    </source>
</reference>